<name>A0ACA9QBQ8_9GLOM</name>
<accession>A0ACA9QBQ8</accession>
<gene>
    <name evidence="1" type="ORF">RPERSI_LOCUS13546</name>
</gene>
<dbReference type="Proteomes" id="UP000789920">
    <property type="component" value="Unassembled WGS sequence"/>
</dbReference>
<sequence>MPSFSNPEIDKTDIVGGKLDLHTLGLSTSIAIEYLEHVKILLEKIKQKQPKVVSHPSFTKVPRFNLYCANEAIAIPYVSPMLAESLENLLPILYQVGDSERFLNSNILFSFRAFDPSKFQLPKYTTTNFANLPFKELTKVILEVYKEACHYFQSFVPNKITQFSIECSCDFIKNYILNKNTPNKAENKSFQDIPKAINAVAITLNCDVKELDEKFLECLKWKNIGIVPDLEVEA</sequence>
<keyword evidence="2" id="KW-1185">Reference proteome</keyword>
<evidence type="ECO:0000313" key="1">
    <source>
        <dbReference type="EMBL" id="CAG8744840.1"/>
    </source>
</evidence>
<dbReference type="EMBL" id="CAJVQC010030184">
    <property type="protein sequence ID" value="CAG8744840.1"/>
    <property type="molecule type" value="Genomic_DNA"/>
</dbReference>
<comment type="caution">
    <text evidence="1">The sequence shown here is derived from an EMBL/GenBank/DDBJ whole genome shotgun (WGS) entry which is preliminary data.</text>
</comment>
<protein>
    <submittedName>
        <fullName evidence="1">12202_t:CDS:1</fullName>
    </submittedName>
</protein>
<proteinExistence type="predicted"/>
<organism evidence="1 2">
    <name type="scientific">Racocetra persica</name>
    <dbReference type="NCBI Taxonomy" id="160502"/>
    <lineage>
        <taxon>Eukaryota</taxon>
        <taxon>Fungi</taxon>
        <taxon>Fungi incertae sedis</taxon>
        <taxon>Mucoromycota</taxon>
        <taxon>Glomeromycotina</taxon>
        <taxon>Glomeromycetes</taxon>
        <taxon>Diversisporales</taxon>
        <taxon>Gigasporaceae</taxon>
        <taxon>Racocetra</taxon>
    </lineage>
</organism>
<evidence type="ECO:0000313" key="2">
    <source>
        <dbReference type="Proteomes" id="UP000789920"/>
    </source>
</evidence>
<reference evidence="1" key="1">
    <citation type="submission" date="2021-06" db="EMBL/GenBank/DDBJ databases">
        <authorList>
            <person name="Kallberg Y."/>
            <person name="Tangrot J."/>
            <person name="Rosling A."/>
        </authorList>
    </citation>
    <scope>NUCLEOTIDE SEQUENCE</scope>
    <source>
        <strain evidence="1">MA461A</strain>
    </source>
</reference>